<dbReference type="EMBL" id="BRYA01000937">
    <property type="protein sequence ID" value="GMI36090.1"/>
    <property type="molecule type" value="Genomic_DNA"/>
</dbReference>
<name>A0A9W7G8G5_9STRA</name>
<dbReference type="AlphaFoldDB" id="A0A9W7G8G5"/>
<dbReference type="Gene3D" id="3.40.50.300">
    <property type="entry name" value="P-loop containing nucleotide triphosphate hydrolases"/>
    <property type="match status" value="1"/>
</dbReference>
<dbReference type="Proteomes" id="UP001165065">
    <property type="component" value="Unassembled WGS sequence"/>
</dbReference>
<keyword evidence="1" id="KW-1133">Transmembrane helix</keyword>
<reference evidence="3" key="1">
    <citation type="journal article" date="2023" name="Commun. Biol.">
        <title>Genome analysis of Parmales, the sister group of diatoms, reveals the evolutionary specialization of diatoms from phago-mixotrophs to photoautotrophs.</title>
        <authorList>
            <person name="Ban H."/>
            <person name="Sato S."/>
            <person name="Yoshikawa S."/>
            <person name="Yamada K."/>
            <person name="Nakamura Y."/>
            <person name="Ichinomiya M."/>
            <person name="Sato N."/>
            <person name="Blanc-Mathieu R."/>
            <person name="Endo H."/>
            <person name="Kuwata A."/>
            <person name="Ogata H."/>
        </authorList>
    </citation>
    <scope>NUCLEOTIDE SEQUENCE [LARGE SCALE GENOMIC DNA]</scope>
</reference>
<keyword evidence="3" id="KW-1185">Reference proteome</keyword>
<feature type="transmembrane region" description="Helical" evidence="1">
    <location>
        <begin position="67"/>
        <end position="90"/>
    </location>
</feature>
<keyword evidence="1" id="KW-0472">Membrane</keyword>
<dbReference type="Pfam" id="PF12775">
    <property type="entry name" value="AAA_7"/>
    <property type="match status" value="1"/>
</dbReference>
<evidence type="ECO:0000313" key="2">
    <source>
        <dbReference type="EMBL" id="GMI36090.1"/>
    </source>
</evidence>
<organism evidence="2 3">
    <name type="scientific">Triparma columacea</name>
    <dbReference type="NCBI Taxonomy" id="722753"/>
    <lineage>
        <taxon>Eukaryota</taxon>
        <taxon>Sar</taxon>
        <taxon>Stramenopiles</taxon>
        <taxon>Ochrophyta</taxon>
        <taxon>Bolidophyceae</taxon>
        <taxon>Parmales</taxon>
        <taxon>Triparmaceae</taxon>
        <taxon>Triparma</taxon>
    </lineage>
</organism>
<accession>A0A9W7G8G5</accession>
<comment type="caution">
    <text evidence="2">The sequence shown here is derived from an EMBL/GenBank/DDBJ whole genome shotgun (WGS) entry which is preliminary data.</text>
</comment>
<protein>
    <submittedName>
        <fullName evidence="2">Uncharacterized protein</fullName>
    </submittedName>
</protein>
<evidence type="ECO:0000313" key="3">
    <source>
        <dbReference type="Proteomes" id="UP001165065"/>
    </source>
</evidence>
<evidence type="ECO:0000256" key="1">
    <source>
        <dbReference type="SAM" id="Phobius"/>
    </source>
</evidence>
<gene>
    <name evidence="2" type="ORF">TrCOL_g3755</name>
</gene>
<dbReference type="InterPro" id="IPR027417">
    <property type="entry name" value="P-loop_NTPase"/>
</dbReference>
<proteinExistence type="predicted"/>
<sequence>MTFFTSRAFTCTNYSAAASEDIQAYLPCPVPIIPEAEGFEWDRTGEVMFLPENYTCGEKTYADVEPMFLISNIFYSVLFIIFIVTPARWISQGVASRNKKLTNRRRPPTSTIVEPYTPVNIGNGPGSVSFNSLFVETVETVRMTFLFNTLVRNGKFCMFVGNAGTGKTGIISKLPQVFGQGCRRNHLKPPTREEIREALDVFETLSRSTSSFQSVADAPLEYSMLTPAERTMSMSDDNRIVLEGLYGKLKDTGGLKLYASAQLDAGDNPSIAEMEGALGMKVTAFSPKGAGDSGGVLGLGSTLELH</sequence>
<keyword evidence="1" id="KW-0812">Transmembrane</keyword>